<accession>M5DPS3</accession>
<protein>
    <submittedName>
        <fullName evidence="2">Uncharacterized protein</fullName>
    </submittedName>
</protein>
<organism evidence="2 3">
    <name type="scientific">Thalassolituus oleivorans MIL-1</name>
    <dbReference type="NCBI Taxonomy" id="1298593"/>
    <lineage>
        <taxon>Bacteria</taxon>
        <taxon>Pseudomonadati</taxon>
        <taxon>Pseudomonadota</taxon>
        <taxon>Gammaproteobacteria</taxon>
        <taxon>Oceanospirillales</taxon>
        <taxon>Oceanospirillaceae</taxon>
        <taxon>Thalassolituus</taxon>
    </lineage>
</organism>
<reference evidence="2 3" key="1">
    <citation type="journal article" date="2013" name="Genome Announc.">
        <title>Genome Sequence of Thalassolituus oleivorans MIL-1 (DSM 14913T).</title>
        <authorList>
            <person name="Golyshin P.N."/>
            <person name="Werner J."/>
            <person name="Chernikova T.N."/>
            <person name="Tran H."/>
            <person name="Ferrer M."/>
            <person name="Yakimov M.M."/>
            <person name="Teeling H."/>
            <person name="Golyshina O.V."/>
        </authorList>
    </citation>
    <scope>NUCLEOTIDE SEQUENCE [LARGE SCALE GENOMIC DNA]</scope>
    <source>
        <strain evidence="2 3">MIL-1</strain>
    </source>
</reference>
<keyword evidence="3" id="KW-1185">Reference proteome</keyword>
<dbReference type="RefSeq" id="WP_015486663.1">
    <property type="nucleotide sequence ID" value="NC_020888.1"/>
</dbReference>
<dbReference type="HOGENOM" id="CLU_1895187_0_0_6"/>
<proteinExistence type="predicted"/>
<keyword evidence="1" id="KW-1133">Transmembrane helix</keyword>
<feature type="transmembrane region" description="Helical" evidence="1">
    <location>
        <begin position="84"/>
        <end position="105"/>
    </location>
</feature>
<dbReference type="EMBL" id="HF680312">
    <property type="protein sequence ID" value="CCU71930.1"/>
    <property type="molecule type" value="Genomic_DNA"/>
</dbReference>
<dbReference type="Proteomes" id="UP000011866">
    <property type="component" value="Chromosome"/>
</dbReference>
<evidence type="ECO:0000313" key="3">
    <source>
        <dbReference type="Proteomes" id="UP000011866"/>
    </source>
</evidence>
<evidence type="ECO:0000256" key="1">
    <source>
        <dbReference type="SAM" id="Phobius"/>
    </source>
</evidence>
<dbReference type="KEGG" id="tol:TOL_1505"/>
<dbReference type="GeneID" id="79176390"/>
<dbReference type="AlphaFoldDB" id="M5DPS3"/>
<feature type="transmembrane region" description="Helical" evidence="1">
    <location>
        <begin position="39"/>
        <end position="63"/>
    </location>
</feature>
<name>M5DPS3_9GAMM</name>
<evidence type="ECO:0000313" key="2">
    <source>
        <dbReference type="EMBL" id="CCU71930.1"/>
    </source>
</evidence>
<feature type="transmembrane region" description="Helical" evidence="1">
    <location>
        <begin position="12"/>
        <end position="33"/>
    </location>
</feature>
<sequence>MQSTNIEKNYALLRGFNWFLSILIFSGAILLLLKSSSGNLYTLMGGLFVLGLSANYFGSAVAINPNLTTILGYPLVVGRSLRKILLVSNVLLSLLGLGIIIACIATQQYPASISGVLYLAVSGLNVVALRHGTA</sequence>
<gene>
    <name evidence="2" type="ORF">TOL_1505</name>
</gene>
<feature type="transmembrane region" description="Helical" evidence="1">
    <location>
        <begin position="111"/>
        <end position="129"/>
    </location>
</feature>
<keyword evidence="1" id="KW-0812">Transmembrane</keyword>
<keyword evidence="1" id="KW-0472">Membrane</keyword>